<dbReference type="EMBL" id="JAWIIV010000065">
    <property type="protein sequence ID" value="MEC4723650.1"/>
    <property type="molecule type" value="Genomic_DNA"/>
</dbReference>
<evidence type="ECO:0000313" key="1">
    <source>
        <dbReference type="EMBL" id="MEC4723650.1"/>
    </source>
</evidence>
<evidence type="ECO:0000313" key="2">
    <source>
        <dbReference type="Proteomes" id="UP001352263"/>
    </source>
</evidence>
<organism evidence="1 2">
    <name type="scientific">Noviherbaspirillum album</name>
    <dbReference type="NCBI Taxonomy" id="3080276"/>
    <lineage>
        <taxon>Bacteria</taxon>
        <taxon>Pseudomonadati</taxon>
        <taxon>Pseudomonadota</taxon>
        <taxon>Betaproteobacteria</taxon>
        <taxon>Burkholderiales</taxon>
        <taxon>Oxalobacteraceae</taxon>
        <taxon>Noviherbaspirillum</taxon>
    </lineage>
</organism>
<sequence>MKRLAAIAGQPFLFSAFSYLFPLSSEAPELDVPLEDSDPVPPPFAPDIPLLVEGDAFDVPVLSPVPVAPPVLPTPVQFLDVSRSEVAAPSPRTLEFNAELPPSVVTR</sequence>
<name>A0ABU6JIX5_9BURK</name>
<keyword evidence="2" id="KW-1185">Reference proteome</keyword>
<dbReference type="RefSeq" id="WP_326510259.1">
    <property type="nucleotide sequence ID" value="NZ_JAWIIV010000065.1"/>
</dbReference>
<proteinExistence type="predicted"/>
<reference evidence="1 2" key="1">
    <citation type="submission" date="2023-10" db="EMBL/GenBank/DDBJ databases">
        <title>Noviherbaspirillum sp. CPCC 100848 genome assembly.</title>
        <authorList>
            <person name="Li X.Y."/>
            <person name="Fang X.M."/>
        </authorList>
    </citation>
    <scope>NUCLEOTIDE SEQUENCE [LARGE SCALE GENOMIC DNA]</scope>
    <source>
        <strain evidence="1 2">CPCC 100848</strain>
    </source>
</reference>
<evidence type="ECO:0008006" key="3">
    <source>
        <dbReference type="Google" id="ProtNLM"/>
    </source>
</evidence>
<gene>
    <name evidence="1" type="ORF">RY831_31485</name>
</gene>
<comment type="caution">
    <text evidence="1">The sequence shown here is derived from an EMBL/GenBank/DDBJ whole genome shotgun (WGS) entry which is preliminary data.</text>
</comment>
<protein>
    <recommendedName>
        <fullName evidence="3">Secreted protein</fullName>
    </recommendedName>
</protein>
<accession>A0ABU6JIX5</accession>
<dbReference type="Proteomes" id="UP001352263">
    <property type="component" value="Unassembled WGS sequence"/>
</dbReference>